<keyword evidence="1" id="KW-0040">ANK repeat</keyword>
<dbReference type="EMBL" id="QAPF01000090">
    <property type="protein sequence ID" value="TEA17249.1"/>
    <property type="molecule type" value="Genomic_DNA"/>
</dbReference>
<dbReference type="Proteomes" id="UP000295604">
    <property type="component" value="Unassembled WGS sequence"/>
</dbReference>
<name>A0A4R8THA8_9PEZI</name>
<evidence type="ECO:0000313" key="2">
    <source>
        <dbReference type="EMBL" id="TEA17249.1"/>
    </source>
</evidence>
<feature type="repeat" description="ANK" evidence="1">
    <location>
        <begin position="467"/>
        <end position="499"/>
    </location>
</feature>
<dbReference type="PANTHER" id="PTHR24133:SF40">
    <property type="entry name" value="ANKYRIN REPEAT DOMAIN 44"/>
    <property type="match status" value="1"/>
</dbReference>
<sequence length="600" mass="65873">MDRRLLSLKSWRDKENVVAGDSTEVMTASCAFKPSLLGRQEKNGDDHDDDTVDVCDGLSEYSTRFNRDVRYLLENSSLTSDDNQTTRDFAEAHSSFSPFMGLQASSQKPGYLLPSDLLLADQFRQTHGICIEGTDAHDARTCLCTASEESEYTSKWFWTNADGLSSQAKAILVAGFASRDDLHLLDHFGNTLWHFLAARSSPGLLIQTILRFGHTSEVNSAGQSFLHCLGQQWFEGECVLLIALFRYLKLVGFDVSVKDTYGRTIFHIVRPRIKEQQTWENLVEGFTTRTADTMDAFATIADNLTESATPHEHQLTPNRPPGPGEVDYLGYQTKLLRTINEAITNPRICIDGKNGLHCLASAALSGPDEGKGEASKPVPGKTQDDARLEDIRLASNDAKAERLRARQDVLSSLLGAGVDPTAYDRDGNTVLMTFVAHLPEEGDHKIPAAIIGKVLQGGADVNARNRRGETALHVACRLGKKLAMRTLVQNGANIHARDCQGQSPLALLPQRIFQSSRDEEACSGYEACFAWLSGPGKAKLMPSTVEEWAAPRPSKTTTVITDRDPKALLVLEATIDAVLFDELSGYRGLKGPAFEIKSES</sequence>
<dbReference type="AlphaFoldDB" id="A0A4R8THA8"/>
<gene>
    <name evidence="2" type="primary">FPV018</name>
    <name evidence="2" type="ORF">C8034_v011584</name>
</gene>
<keyword evidence="3" id="KW-1185">Reference proteome</keyword>
<dbReference type="InterPro" id="IPR052391">
    <property type="entry name" value="E3_Ligase-Neurotoxin"/>
</dbReference>
<dbReference type="InterPro" id="IPR036770">
    <property type="entry name" value="Ankyrin_rpt-contain_sf"/>
</dbReference>
<dbReference type="PANTHER" id="PTHR24133">
    <property type="entry name" value="ANKYRIN DOMAIN-CONTAINING"/>
    <property type="match status" value="1"/>
</dbReference>
<accession>A0A4R8THA8</accession>
<dbReference type="Gene3D" id="1.25.40.20">
    <property type="entry name" value="Ankyrin repeat-containing domain"/>
    <property type="match status" value="2"/>
</dbReference>
<proteinExistence type="predicted"/>
<reference evidence="2 3" key="1">
    <citation type="submission" date="2018-11" db="EMBL/GenBank/DDBJ databases">
        <title>Genome sequence and assembly of Colletotrichum sidae.</title>
        <authorList>
            <person name="Gan P."/>
            <person name="Shirasu K."/>
        </authorList>
    </citation>
    <scope>NUCLEOTIDE SEQUENCE [LARGE SCALE GENOMIC DNA]</scope>
    <source>
        <strain evidence="2 3">CBS 518.97</strain>
    </source>
</reference>
<evidence type="ECO:0000256" key="1">
    <source>
        <dbReference type="PROSITE-ProRule" id="PRU00023"/>
    </source>
</evidence>
<dbReference type="SUPFAM" id="SSF48403">
    <property type="entry name" value="Ankyrin repeat"/>
    <property type="match status" value="1"/>
</dbReference>
<dbReference type="PROSITE" id="PS50088">
    <property type="entry name" value="ANK_REPEAT"/>
    <property type="match status" value="1"/>
</dbReference>
<dbReference type="InterPro" id="IPR002110">
    <property type="entry name" value="Ankyrin_rpt"/>
</dbReference>
<protein>
    <submittedName>
        <fullName evidence="2">Putative ankyrin repeat protein</fullName>
    </submittedName>
</protein>
<evidence type="ECO:0000313" key="3">
    <source>
        <dbReference type="Proteomes" id="UP000295604"/>
    </source>
</evidence>
<organism evidence="2 3">
    <name type="scientific">Colletotrichum sidae</name>
    <dbReference type="NCBI Taxonomy" id="1347389"/>
    <lineage>
        <taxon>Eukaryota</taxon>
        <taxon>Fungi</taxon>
        <taxon>Dikarya</taxon>
        <taxon>Ascomycota</taxon>
        <taxon>Pezizomycotina</taxon>
        <taxon>Sordariomycetes</taxon>
        <taxon>Hypocreomycetidae</taxon>
        <taxon>Glomerellales</taxon>
        <taxon>Glomerellaceae</taxon>
        <taxon>Colletotrichum</taxon>
        <taxon>Colletotrichum orbiculare species complex</taxon>
    </lineage>
</organism>
<dbReference type="PROSITE" id="PS50297">
    <property type="entry name" value="ANK_REP_REGION"/>
    <property type="match status" value="1"/>
</dbReference>
<dbReference type="SMART" id="SM00248">
    <property type="entry name" value="ANK"/>
    <property type="match status" value="2"/>
</dbReference>
<comment type="caution">
    <text evidence="2">The sequence shown here is derived from an EMBL/GenBank/DDBJ whole genome shotgun (WGS) entry which is preliminary data.</text>
</comment>
<dbReference type="Pfam" id="PF12796">
    <property type="entry name" value="Ank_2"/>
    <property type="match status" value="1"/>
</dbReference>